<reference evidence="2" key="1">
    <citation type="submission" date="2013-03" db="EMBL/GenBank/DDBJ databases">
        <title>The Genome Sequence of Anopheles christyi ACHKN1017.</title>
        <authorList>
            <consortium name="The Broad Institute Genomics Platform"/>
            <person name="Neafsey D.E."/>
            <person name="Besansky N."/>
            <person name="Walker B."/>
            <person name="Young S.K."/>
            <person name="Zeng Q."/>
            <person name="Gargeya S."/>
            <person name="Fitzgerald M."/>
            <person name="Haas B."/>
            <person name="Abouelleil A."/>
            <person name="Allen A.W."/>
            <person name="Alvarado L."/>
            <person name="Arachchi H.M."/>
            <person name="Berlin A.M."/>
            <person name="Chapman S.B."/>
            <person name="Gainer-Dewar J."/>
            <person name="Goldberg J."/>
            <person name="Griggs A."/>
            <person name="Gujja S."/>
            <person name="Hansen M."/>
            <person name="Howarth C."/>
            <person name="Imamovic A."/>
            <person name="Ireland A."/>
            <person name="Larimer J."/>
            <person name="McCowan C."/>
            <person name="Murphy C."/>
            <person name="Pearson M."/>
            <person name="Poon T.W."/>
            <person name="Priest M."/>
            <person name="Roberts A."/>
            <person name="Saif S."/>
            <person name="Shea T."/>
            <person name="Sisk P."/>
            <person name="Sykes S."/>
            <person name="Wortman J."/>
            <person name="Nusbaum C."/>
            <person name="Birren B."/>
        </authorList>
    </citation>
    <scope>NUCLEOTIDE SEQUENCE [LARGE SCALE GENOMIC DNA]</scope>
    <source>
        <strain evidence="2">ACHKN1017</strain>
    </source>
</reference>
<organism evidence="1 2">
    <name type="scientific">Anopheles christyi</name>
    <dbReference type="NCBI Taxonomy" id="43041"/>
    <lineage>
        <taxon>Eukaryota</taxon>
        <taxon>Metazoa</taxon>
        <taxon>Ecdysozoa</taxon>
        <taxon>Arthropoda</taxon>
        <taxon>Hexapoda</taxon>
        <taxon>Insecta</taxon>
        <taxon>Pterygota</taxon>
        <taxon>Neoptera</taxon>
        <taxon>Endopterygota</taxon>
        <taxon>Diptera</taxon>
        <taxon>Nematocera</taxon>
        <taxon>Culicoidea</taxon>
        <taxon>Culicidae</taxon>
        <taxon>Anophelinae</taxon>
        <taxon>Anopheles</taxon>
    </lineage>
</organism>
<evidence type="ECO:0000313" key="2">
    <source>
        <dbReference type="Proteomes" id="UP000075881"/>
    </source>
</evidence>
<proteinExistence type="predicted"/>
<accession>A0A182K8L7</accession>
<protein>
    <submittedName>
        <fullName evidence="1">Uncharacterized protein</fullName>
    </submittedName>
</protein>
<dbReference type="Proteomes" id="UP000075881">
    <property type="component" value="Unassembled WGS sequence"/>
</dbReference>
<keyword evidence="2" id="KW-1185">Reference proteome</keyword>
<name>A0A182K8L7_9DIPT</name>
<dbReference type="VEuPathDB" id="VectorBase:ACHR007103"/>
<dbReference type="AlphaFoldDB" id="A0A182K8L7"/>
<dbReference type="EnsemblMetazoa" id="ACHR007103-RA">
    <property type="protein sequence ID" value="ACHR007103-PA"/>
    <property type="gene ID" value="ACHR007103"/>
</dbReference>
<reference evidence="1" key="2">
    <citation type="submission" date="2020-05" db="UniProtKB">
        <authorList>
            <consortium name="EnsemblMetazoa"/>
        </authorList>
    </citation>
    <scope>IDENTIFICATION</scope>
    <source>
        <strain evidence="1">ACHKN1017</strain>
    </source>
</reference>
<sequence>MNGNTSLPVKTNRHRLPRAIACSIENHLILNNQPCKNLGNLNPIYDNHLLRAGGRHDCAQLSFDRRHLVIFPSNNELVHNFILEQHLEHLYLGASSLINVLKQRNWLLRARSTDGEENHSSMC</sequence>
<evidence type="ECO:0000313" key="1">
    <source>
        <dbReference type="EnsemblMetazoa" id="ACHR007103-PA"/>
    </source>
</evidence>